<name>A0A923MFN2_9FIRM</name>
<sequence length="464" mass="52180">MYCAYVTRIHNLRKHTNADRLLCGECFGNTVIVDLGTDPDQLGVYFPTDGKLGLEFAQKNDLLRRKDENGAPAGGYLDPEKRNIKALKLRGEKSDGLFLPLSCLASFTDIKKLQEGDTISVLNGITICEKYIPAVKRASGSGGGGNHVRKRSDPISPLFQEHADTEQLAYNLSAFHAGDLVEVTLKMHGTSQRTGYLPVLQGYKYRNRMEKRLYESRKTPNVIRSKIKRAPIYDWGYVTGTRRVVLGTFDEGGYYGNNAFREKHAKVFEGKLYKGETVYYEVVGFTDDGTPIMNPGNNSKLNDKEFTKQYGKTTTFSYGCAPDGKEHPKSNLFVYRMTMTNEDGDVVEYPPDFMRYRCEQMGVKYVPLMYRGLIPEEEIFTGTSCELTNAGEWIKTKAEQYYDGPDPVGHTHVREGVVCRIVNRPKFAAYKHKNFAFKALEGLIKDTAAAPDMEEAQDVGEQNG</sequence>
<reference evidence="1" key="1">
    <citation type="submission" date="2020-08" db="EMBL/GenBank/DDBJ databases">
        <title>Genome public.</title>
        <authorList>
            <person name="Liu C."/>
            <person name="Sun Q."/>
        </authorList>
    </citation>
    <scope>NUCLEOTIDE SEQUENCE</scope>
    <source>
        <strain evidence="1">BX15</strain>
    </source>
</reference>
<organism evidence="1 2">
    <name type="scientific">Dysosmobacter segnis</name>
    <dbReference type="NCBI Taxonomy" id="2763042"/>
    <lineage>
        <taxon>Bacteria</taxon>
        <taxon>Bacillati</taxon>
        <taxon>Bacillota</taxon>
        <taxon>Clostridia</taxon>
        <taxon>Eubacteriales</taxon>
        <taxon>Oscillospiraceae</taxon>
        <taxon>Dysosmobacter</taxon>
    </lineage>
</organism>
<evidence type="ECO:0000313" key="1">
    <source>
        <dbReference type="EMBL" id="MBC5769473.1"/>
    </source>
</evidence>
<protein>
    <submittedName>
        <fullName evidence="1">2'-5' RNA ligase</fullName>
    </submittedName>
</protein>
<proteinExistence type="predicted"/>
<gene>
    <name evidence="1" type="ORF">H8Z83_03945</name>
</gene>
<accession>A0A923MFN2</accession>
<dbReference type="Proteomes" id="UP000620327">
    <property type="component" value="Unassembled WGS sequence"/>
</dbReference>
<comment type="caution">
    <text evidence="1">The sequence shown here is derived from an EMBL/GenBank/DDBJ whole genome shotgun (WGS) entry which is preliminary data.</text>
</comment>
<dbReference type="AlphaFoldDB" id="A0A923MFN2"/>
<keyword evidence="1" id="KW-0436">Ligase</keyword>
<dbReference type="EMBL" id="JACOQI010000002">
    <property type="protein sequence ID" value="MBC5769473.1"/>
    <property type="molecule type" value="Genomic_DNA"/>
</dbReference>
<dbReference type="RefSeq" id="WP_187013820.1">
    <property type="nucleotide sequence ID" value="NZ_JACOQI010000002.1"/>
</dbReference>
<dbReference type="GO" id="GO:0016874">
    <property type="term" value="F:ligase activity"/>
    <property type="evidence" value="ECO:0007669"/>
    <property type="project" value="UniProtKB-KW"/>
</dbReference>
<evidence type="ECO:0000313" key="2">
    <source>
        <dbReference type="Proteomes" id="UP000620327"/>
    </source>
</evidence>
<dbReference type="SUPFAM" id="SSF56091">
    <property type="entry name" value="DNA ligase/mRNA capping enzyme, catalytic domain"/>
    <property type="match status" value="1"/>
</dbReference>
<keyword evidence="2" id="KW-1185">Reference proteome</keyword>